<protein>
    <submittedName>
        <fullName evidence="1">Uncharacterized protein</fullName>
    </submittedName>
</protein>
<evidence type="ECO:0000313" key="1">
    <source>
        <dbReference type="EMBL" id="KAK2092423.1"/>
    </source>
</evidence>
<proteinExistence type="predicted"/>
<accession>A0ABQ9U731</accession>
<organism evidence="1 2">
    <name type="scientific">Saguinus oedipus</name>
    <name type="common">Cotton-top tamarin</name>
    <name type="synonym">Oedipomidas oedipus</name>
    <dbReference type="NCBI Taxonomy" id="9490"/>
    <lineage>
        <taxon>Eukaryota</taxon>
        <taxon>Metazoa</taxon>
        <taxon>Chordata</taxon>
        <taxon>Craniata</taxon>
        <taxon>Vertebrata</taxon>
        <taxon>Euteleostomi</taxon>
        <taxon>Mammalia</taxon>
        <taxon>Eutheria</taxon>
        <taxon>Euarchontoglires</taxon>
        <taxon>Primates</taxon>
        <taxon>Haplorrhini</taxon>
        <taxon>Platyrrhini</taxon>
        <taxon>Cebidae</taxon>
        <taxon>Callitrichinae</taxon>
        <taxon>Saguinus</taxon>
    </lineage>
</organism>
<reference evidence="1 2" key="1">
    <citation type="submission" date="2023-05" db="EMBL/GenBank/DDBJ databases">
        <title>B98-5 Cell Line De Novo Hybrid Assembly: An Optical Mapping Approach.</title>
        <authorList>
            <person name="Kananen K."/>
            <person name="Auerbach J.A."/>
            <person name="Kautto E."/>
            <person name="Blachly J.S."/>
        </authorList>
    </citation>
    <scope>NUCLEOTIDE SEQUENCE [LARGE SCALE GENOMIC DNA]</scope>
    <source>
        <strain evidence="1">B95-8</strain>
        <tissue evidence="1">Cell line</tissue>
    </source>
</reference>
<comment type="caution">
    <text evidence="1">The sequence shown here is derived from an EMBL/GenBank/DDBJ whole genome shotgun (WGS) entry which is preliminary data.</text>
</comment>
<gene>
    <name evidence="1" type="ORF">P7K49_028951</name>
</gene>
<feature type="non-terminal residue" evidence="1">
    <location>
        <position position="104"/>
    </location>
</feature>
<evidence type="ECO:0000313" key="2">
    <source>
        <dbReference type="Proteomes" id="UP001266305"/>
    </source>
</evidence>
<sequence length="104" mass="11353">MTSGSGSSTGLAHSTVTPLPHTFTFPLISQCLACAADFDPHIQGAEPPTLLFVIGLMIENNVHQTLCDFTELFQNIFLNLILRNGSNKKSLVCRRNAQLPRCLP</sequence>
<name>A0ABQ9U731_SAGOE</name>
<keyword evidence="2" id="KW-1185">Reference proteome</keyword>
<dbReference type="EMBL" id="JASSZA010000015">
    <property type="protein sequence ID" value="KAK2092423.1"/>
    <property type="molecule type" value="Genomic_DNA"/>
</dbReference>
<dbReference type="Proteomes" id="UP001266305">
    <property type="component" value="Unassembled WGS sequence"/>
</dbReference>